<dbReference type="InterPro" id="IPR018910">
    <property type="entry name" value="LpqB_C"/>
</dbReference>
<organism evidence="3 4">
    <name type="scientific">Trueperella bonasi</name>
    <dbReference type="NCBI Taxonomy" id="312286"/>
    <lineage>
        <taxon>Bacteria</taxon>
        <taxon>Bacillati</taxon>
        <taxon>Actinomycetota</taxon>
        <taxon>Actinomycetes</taxon>
        <taxon>Actinomycetales</taxon>
        <taxon>Actinomycetaceae</taxon>
        <taxon>Trueperella</taxon>
    </lineage>
</organism>
<dbReference type="InterPro" id="IPR019606">
    <property type="entry name" value="GerMN"/>
</dbReference>
<accession>A0ABT9NF06</accession>
<comment type="caution">
    <text evidence="3">The sequence shown here is derived from an EMBL/GenBank/DDBJ whole genome shotgun (WGS) entry which is preliminary data.</text>
</comment>
<keyword evidence="1" id="KW-0732">Signal</keyword>
<evidence type="ECO:0000313" key="3">
    <source>
        <dbReference type="EMBL" id="MDP9805957.1"/>
    </source>
</evidence>
<dbReference type="Proteomes" id="UP001243212">
    <property type="component" value="Unassembled WGS sequence"/>
</dbReference>
<protein>
    <recommendedName>
        <fullName evidence="2">GerMN domain-containing protein</fullName>
    </recommendedName>
</protein>
<dbReference type="Pfam" id="PF10646">
    <property type="entry name" value="Germane"/>
    <property type="match status" value="1"/>
</dbReference>
<dbReference type="InterPro" id="IPR059026">
    <property type="entry name" value="LpqB_N"/>
</dbReference>
<feature type="signal peptide" evidence="1">
    <location>
        <begin position="1"/>
        <end position="19"/>
    </location>
</feature>
<feature type="domain" description="GerMN" evidence="2">
    <location>
        <begin position="199"/>
        <end position="289"/>
    </location>
</feature>
<dbReference type="Pfam" id="PF10647">
    <property type="entry name" value="Gmad1"/>
    <property type="match status" value="1"/>
</dbReference>
<evidence type="ECO:0000256" key="1">
    <source>
        <dbReference type="SAM" id="SignalP"/>
    </source>
</evidence>
<reference evidence="3 4" key="1">
    <citation type="submission" date="2023-07" db="EMBL/GenBank/DDBJ databases">
        <title>Sequencing the genomes of 1000 actinobacteria strains.</title>
        <authorList>
            <person name="Klenk H.-P."/>
        </authorList>
    </citation>
    <scope>NUCLEOTIDE SEQUENCE [LARGE SCALE GENOMIC DNA]</scope>
    <source>
        <strain evidence="3 4">DSM 17163</strain>
    </source>
</reference>
<dbReference type="PROSITE" id="PS51257">
    <property type="entry name" value="PROKAR_LIPOPROTEIN"/>
    <property type="match status" value="1"/>
</dbReference>
<evidence type="ECO:0000259" key="2">
    <source>
        <dbReference type="SMART" id="SM00909"/>
    </source>
</evidence>
<sequence length="559" mass="58559">MKRLVLIFMVLTTALAGCASLPTSGEPELIARPASLDGGVVLDPQGPTPGSSPENLVTDFLRASGAGLSGDFSVARQFLTKEAAARWNPSAELRVYEDTQTPSISQTRNGAIRVSARAAGTLDGGGRYSVATPEAIINVEFSLVKNEDGEWRIATLDDGLVIPNSIFSSLYSETLLYFLTADRAALVPEVRWYLNSGQATYAINGLLEGPSTWLAIGAHSAIPPETTLTSRGVSVNDGVARVDFSSDVASMRSTDLIAFEAQVSKTLMNVPGVQSVVLTSEGAEMSIPSKVDLSAYPYATYTLAALRDGVPAQVSGGEVTQIDPELVDGLGLTSIAPAYSDPLTVAAALGNDGASIYAVSYVGNPTAELLKGSQLVEPSIDAHDWVWSGERVSQGEVLAVHLETGERATFQLPWLGGLTVRDIAVSREGARMVILTEQSGDVQMNAVSIARDATGTPIEIGDPVRFGQSLVEVTDVSWVSEVRLAAIARNPGSSTSSIHIVGLGTSSVSLAAVDGLVSLSSGRGIDSIVIENSQHTLFSYDGAGWRLVSDSLTSPAYPG</sequence>
<evidence type="ECO:0000313" key="4">
    <source>
        <dbReference type="Proteomes" id="UP001243212"/>
    </source>
</evidence>
<feature type="chain" id="PRO_5047178483" description="GerMN domain-containing protein" evidence="1">
    <location>
        <begin position="20"/>
        <end position="559"/>
    </location>
</feature>
<keyword evidence="4" id="KW-1185">Reference proteome</keyword>
<gene>
    <name evidence="3" type="ORF">J2S70_000539</name>
</gene>
<dbReference type="RefSeq" id="WP_307682209.1">
    <property type="nucleotide sequence ID" value="NZ_JAUSQX010000001.1"/>
</dbReference>
<name>A0ABT9NF06_9ACTO</name>
<proteinExistence type="predicted"/>
<dbReference type="EMBL" id="JAUSQX010000001">
    <property type="protein sequence ID" value="MDP9805957.1"/>
    <property type="molecule type" value="Genomic_DNA"/>
</dbReference>
<dbReference type="SMART" id="SM00909">
    <property type="entry name" value="Germane"/>
    <property type="match status" value="1"/>
</dbReference>
<dbReference type="Pfam" id="PF25976">
    <property type="entry name" value="LpqB_N"/>
    <property type="match status" value="1"/>
</dbReference>